<keyword evidence="2" id="KW-1185">Reference proteome</keyword>
<dbReference type="EMBL" id="CM045760">
    <property type="protein sequence ID" value="KAI8025662.1"/>
    <property type="molecule type" value="Genomic_DNA"/>
</dbReference>
<gene>
    <name evidence="1" type="ORF">LOK49_LG02G02218</name>
</gene>
<dbReference type="Proteomes" id="UP001060215">
    <property type="component" value="Chromosome 3"/>
</dbReference>
<sequence>MENKLTKGRQKIEMKLIENEHARFNTFSKRKAGIFKKASELCTTCGVDIGIIFFSPTGKPFSFAHPSIKSICNRFTDPNQIPNDITTRFVEAHRQEKKHELNQQLNGLLKQLEAAKKKEKLLDQMEKELQSKGGWKAPIDELSIHELEQLKIQMQQLQKNVRAQLDEERNKASSSSPTSALPDPSHAIDPFNDGATN</sequence>
<comment type="caution">
    <text evidence="1">The sequence shown here is derived from an EMBL/GenBank/DDBJ whole genome shotgun (WGS) entry which is preliminary data.</text>
</comment>
<protein>
    <submittedName>
        <fullName evidence="1">Agamous-like MADS-box protein AGL61</fullName>
    </submittedName>
</protein>
<organism evidence="1 2">
    <name type="scientific">Camellia lanceoleosa</name>
    <dbReference type="NCBI Taxonomy" id="1840588"/>
    <lineage>
        <taxon>Eukaryota</taxon>
        <taxon>Viridiplantae</taxon>
        <taxon>Streptophyta</taxon>
        <taxon>Embryophyta</taxon>
        <taxon>Tracheophyta</taxon>
        <taxon>Spermatophyta</taxon>
        <taxon>Magnoliopsida</taxon>
        <taxon>eudicotyledons</taxon>
        <taxon>Gunneridae</taxon>
        <taxon>Pentapetalae</taxon>
        <taxon>asterids</taxon>
        <taxon>Ericales</taxon>
        <taxon>Theaceae</taxon>
        <taxon>Camellia</taxon>
    </lineage>
</organism>
<accession>A0ACC0IL89</accession>
<proteinExistence type="predicted"/>
<name>A0ACC0IL89_9ERIC</name>
<evidence type="ECO:0000313" key="1">
    <source>
        <dbReference type="EMBL" id="KAI8025662.1"/>
    </source>
</evidence>
<reference evidence="1 2" key="1">
    <citation type="journal article" date="2022" name="Plant J.">
        <title>Chromosome-level genome of Camellia lanceoleosa provides a valuable resource for understanding genome evolution and self-incompatibility.</title>
        <authorList>
            <person name="Gong W."/>
            <person name="Xiao S."/>
            <person name="Wang L."/>
            <person name="Liao Z."/>
            <person name="Chang Y."/>
            <person name="Mo W."/>
            <person name="Hu G."/>
            <person name="Li W."/>
            <person name="Zhao G."/>
            <person name="Zhu H."/>
            <person name="Hu X."/>
            <person name="Ji K."/>
            <person name="Xiang X."/>
            <person name="Song Q."/>
            <person name="Yuan D."/>
            <person name="Jin S."/>
            <person name="Zhang L."/>
        </authorList>
    </citation>
    <scope>NUCLEOTIDE SEQUENCE [LARGE SCALE GENOMIC DNA]</scope>
    <source>
        <strain evidence="1">SQ_2022a</strain>
    </source>
</reference>
<evidence type="ECO:0000313" key="2">
    <source>
        <dbReference type="Proteomes" id="UP001060215"/>
    </source>
</evidence>